<evidence type="ECO:0000313" key="2">
    <source>
        <dbReference type="EMBL" id="EAZ00050.1"/>
    </source>
</evidence>
<reference evidence="2 3" key="1">
    <citation type="journal article" date="2005" name="PLoS Biol.">
        <title>The genomes of Oryza sativa: a history of duplications.</title>
        <authorList>
            <person name="Yu J."/>
            <person name="Wang J."/>
            <person name="Lin W."/>
            <person name="Li S."/>
            <person name="Li H."/>
            <person name="Zhou J."/>
            <person name="Ni P."/>
            <person name="Dong W."/>
            <person name="Hu S."/>
            <person name="Zeng C."/>
            <person name="Zhang J."/>
            <person name="Zhang Y."/>
            <person name="Li R."/>
            <person name="Xu Z."/>
            <person name="Li S."/>
            <person name="Li X."/>
            <person name="Zheng H."/>
            <person name="Cong L."/>
            <person name="Lin L."/>
            <person name="Yin J."/>
            <person name="Geng J."/>
            <person name="Li G."/>
            <person name="Shi J."/>
            <person name="Liu J."/>
            <person name="Lv H."/>
            <person name="Li J."/>
            <person name="Wang J."/>
            <person name="Deng Y."/>
            <person name="Ran L."/>
            <person name="Shi X."/>
            <person name="Wang X."/>
            <person name="Wu Q."/>
            <person name="Li C."/>
            <person name="Ren X."/>
            <person name="Wang J."/>
            <person name="Wang X."/>
            <person name="Li D."/>
            <person name="Liu D."/>
            <person name="Zhang X."/>
            <person name="Ji Z."/>
            <person name="Zhao W."/>
            <person name="Sun Y."/>
            <person name="Zhang Z."/>
            <person name="Bao J."/>
            <person name="Han Y."/>
            <person name="Dong L."/>
            <person name="Ji J."/>
            <person name="Chen P."/>
            <person name="Wu S."/>
            <person name="Liu J."/>
            <person name="Xiao Y."/>
            <person name="Bu D."/>
            <person name="Tan J."/>
            <person name="Yang L."/>
            <person name="Ye C."/>
            <person name="Zhang J."/>
            <person name="Xu J."/>
            <person name="Zhou Y."/>
            <person name="Yu Y."/>
            <person name="Zhang B."/>
            <person name="Zhuang S."/>
            <person name="Wei H."/>
            <person name="Liu B."/>
            <person name="Lei M."/>
            <person name="Yu H."/>
            <person name="Li Y."/>
            <person name="Xu H."/>
            <person name="Wei S."/>
            <person name="He X."/>
            <person name="Fang L."/>
            <person name="Zhang Z."/>
            <person name="Zhang Y."/>
            <person name="Huang X."/>
            <person name="Su Z."/>
            <person name="Tong W."/>
            <person name="Li J."/>
            <person name="Tong Z."/>
            <person name="Li S."/>
            <person name="Ye J."/>
            <person name="Wang L."/>
            <person name="Fang L."/>
            <person name="Lei T."/>
            <person name="Chen C."/>
            <person name="Chen H."/>
            <person name="Xu Z."/>
            <person name="Li H."/>
            <person name="Huang H."/>
            <person name="Zhang F."/>
            <person name="Xu H."/>
            <person name="Li N."/>
            <person name="Zhao C."/>
            <person name="Li S."/>
            <person name="Dong L."/>
            <person name="Huang Y."/>
            <person name="Li L."/>
            <person name="Xi Y."/>
            <person name="Qi Q."/>
            <person name="Li W."/>
            <person name="Zhang B."/>
            <person name="Hu W."/>
            <person name="Zhang Y."/>
            <person name="Tian X."/>
            <person name="Jiao Y."/>
            <person name="Liang X."/>
            <person name="Jin J."/>
            <person name="Gao L."/>
            <person name="Zheng W."/>
            <person name="Hao B."/>
            <person name="Liu S."/>
            <person name="Wang W."/>
            <person name="Yuan L."/>
            <person name="Cao M."/>
            <person name="McDermott J."/>
            <person name="Samudrala R."/>
            <person name="Wang J."/>
            <person name="Wong G.K."/>
            <person name="Yang H."/>
        </authorList>
    </citation>
    <scope>NUCLEOTIDE SEQUENCE [LARGE SCALE GENOMIC DNA]</scope>
    <source>
        <strain evidence="3">cv. 93-11</strain>
    </source>
</reference>
<proteinExistence type="predicted"/>
<sequence length="128" mass="13040">MASRVPPIVISAFSILLGALQSLESFLAASSATSPSLDRGAQLAAGALFFTILISVELTCLLLFAYVGKLGAAGGAGHGGFFAVATATLAAAAVTALLAEPSFLSFPLAQAESSRSIKLLDFDGNWKY</sequence>
<keyword evidence="1" id="KW-1133">Transmembrane helix</keyword>
<keyword evidence="3" id="KW-1185">Reference proteome</keyword>
<organism evidence="2 3">
    <name type="scientific">Oryza sativa subsp. indica</name>
    <name type="common">Rice</name>
    <dbReference type="NCBI Taxonomy" id="39946"/>
    <lineage>
        <taxon>Eukaryota</taxon>
        <taxon>Viridiplantae</taxon>
        <taxon>Streptophyta</taxon>
        <taxon>Embryophyta</taxon>
        <taxon>Tracheophyta</taxon>
        <taxon>Spermatophyta</taxon>
        <taxon>Magnoliopsida</taxon>
        <taxon>Liliopsida</taxon>
        <taxon>Poales</taxon>
        <taxon>Poaceae</taxon>
        <taxon>BOP clade</taxon>
        <taxon>Oryzoideae</taxon>
        <taxon>Oryzeae</taxon>
        <taxon>Oryzinae</taxon>
        <taxon>Oryza</taxon>
        <taxon>Oryza sativa</taxon>
    </lineage>
</organism>
<dbReference type="Proteomes" id="UP000007015">
    <property type="component" value="Chromosome 6"/>
</dbReference>
<accession>A2YAD9</accession>
<gene>
    <name evidence="2" type="ORF">OsI_22055</name>
</gene>
<dbReference type="Gramene" id="BGIOSGA022487-TA">
    <property type="protein sequence ID" value="BGIOSGA022487-PA"/>
    <property type="gene ID" value="BGIOSGA022487"/>
</dbReference>
<protein>
    <submittedName>
        <fullName evidence="2">Uncharacterized protein</fullName>
    </submittedName>
</protein>
<dbReference type="HOGENOM" id="CLU_160982_0_0_1"/>
<dbReference type="AlphaFoldDB" id="A2YAD9"/>
<name>A2YAD9_ORYSI</name>
<evidence type="ECO:0000256" key="1">
    <source>
        <dbReference type="SAM" id="Phobius"/>
    </source>
</evidence>
<keyword evidence="1" id="KW-0812">Transmembrane</keyword>
<dbReference type="EMBL" id="CM000131">
    <property type="protein sequence ID" value="EAZ00050.1"/>
    <property type="molecule type" value="Genomic_DNA"/>
</dbReference>
<feature type="transmembrane region" description="Helical" evidence="1">
    <location>
        <begin position="44"/>
        <end position="67"/>
    </location>
</feature>
<keyword evidence="1" id="KW-0472">Membrane</keyword>
<feature type="transmembrane region" description="Helical" evidence="1">
    <location>
        <begin position="79"/>
        <end position="99"/>
    </location>
</feature>
<evidence type="ECO:0000313" key="3">
    <source>
        <dbReference type="Proteomes" id="UP000007015"/>
    </source>
</evidence>